<protein>
    <submittedName>
        <fullName evidence="1">Uncharacterized protein</fullName>
    </submittedName>
</protein>
<proteinExistence type="predicted"/>
<dbReference type="RefSeq" id="WP_163967385.1">
    <property type="nucleotide sequence ID" value="NZ_JAAIVB010000070.1"/>
</dbReference>
<sequence>MRSTKAAAAVTRLNTRDPAHRYSLGMTASGFFYLLRAVPGGAPEKISADLTMDEFVEFANKTGPQKKVKISKLDEAFERQLGARGKSREGED</sequence>
<name>A0A6B3SS41_9BURK</name>
<keyword evidence="2" id="KW-1185">Reference proteome</keyword>
<dbReference type="Proteomes" id="UP000482155">
    <property type="component" value="Unassembled WGS sequence"/>
</dbReference>
<gene>
    <name evidence="1" type="ORF">G3574_20535</name>
</gene>
<accession>A0A6B3SS41</accession>
<organism evidence="1 2">
    <name type="scientific">Noviherbaspirillum galbum</name>
    <dbReference type="NCBI Taxonomy" id="2709383"/>
    <lineage>
        <taxon>Bacteria</taxon>
        <taxon>Pseudomonadati</taxon>
        <taxon>Pseudomonadota</taxon>
        <taxon>Betaproteobacteria</taxon>
        <taxon>Burkholderiales</taxon>
        <taxon>Oxalobacteraceae</taxon>
        <taxon>Noviherbaspirillum</taxon>
    </lineage>
</organism>
<dbReference type="AlphaFoldDB" id="A0A6B3SS41"/>
<dbReference type="EMBL" id="JAAIVB010000070">
    <property type="protein sequence ID" value="NEX63471.1"/>
    <property type="molecule type" value="Genomic_DNA"/>
</dbReference>
<comment type="caution">
    <text evidence="1">The sequence shown here is derived from an EMBL/GenBank/DDBJ whole genome shotgun (WGS) entry which is preliminary data.</text>
</comment>
<reference evidence="1 2" key="1">
    <citation type="submission" date="2020-02" db="EMBL/GenBank/DDBJ databases">
        <authorList>
            <person name="Kim M.K."/>
        </authorList>
    </citation>
    <scope>NUCLEOTIDE SEQUENCE [LARGE SCALE GENOMIC DNA]</scope>
    <source>
        <strain evidence="1 2">17J57-3</strain>
    </source>
</reference>
<evidence type="ECO:0000313" key="1">
    <source>
        <dbReference type="EMBL" id="NEX63471.1"/>
    </source>
</evidence>
<evidence type="ECO:0000313" key="2">
    <source>
        <dbReference type="Proteomes" id="UP000482155"/>
    </source>
</evidence>